<feature type="transmembrane region" description="Helical" evidence="1">
    <location>
        <begin position="42"/>
        <end position="64"/>
    </location>
</feature>
<comment type="caution">
    <text evidence="2">The sequence shown here is derived from an EMBL/GenBank/DDBJ whole genome shotgun (WGS) entry which is preliminary data.</text>
</comment>
<keyword evidence="1" id="KW-0812">Transmembrane</keyword>
<sequence length="200" mass="20407">MRSTVAYWSAVVRRVAPVAGLVAFVVGGAMLAASLVGDGAPVASALGQSALAGLICGVAFLLVVPVPDTVAAARTASHYGLSLEPAAARLPAVRRVTADTPGVTAFQLADSVLHTIKKAQTPVIAEVLELGHGKVSLICGTPYGPRVQVSIDIDIAVTGGSAVAVITCRPTTSWKRLDSGASWVIAGTLERHVRAALTEH</sequence>
<reference evidence="2" key="1">
    <citation type="submission" date="2020-01" db="EMBL/GenBank/DDBJ databases">
        <title>Insect and environment-associated Actinomycetes.</title>
        <authorList>
            <person name="Currrie C."/>
            <person name="Chevrette M."/>
            <person name="Carlson C."/>
            <person name="Stubbendieck R."/>
            <person name="Wendt-Pienkowski E."/>
        </authorList>
    </citation>
    <scope>NUCLEOTIDE SEQUENCE</scope>
    <source>
        <strain evidence="2">SID12501</strain>
    </source>
</reference>
<protein>
    <recommendedName>
        <fullName evidence="3">DUF1499 domain-containing protein</fullName>
    </recommendedName>
</protein>
<gene>
    <name evidence="2" type="ORF">G3I71_40445</name>
</gene>
<accession>A0A6B3C687</accession>
<proteinExistence type="predicted"/>
<dbReference type="AlphaFoldDB" id="A0A6B3C687"/>
<keyword evidence="1" id="KW-0472">Membrane</keyword>
<organism evidence="2">
    <name type="scientific">Streptomyces sp. SID12501</name>
    <dbReference type="NCBI Taxonomy" id="2706042"/>
    <lineage>
        <taxon>Bacteria</taxon>
        <taxon>Bacillati</taxon>
        <taxon>Actinomycetota</taxon>
        <taxon>Actinomycetes</taxon>
        <taxon>Kitasatosporales</taxon>
        <taxon>Streptomycetaceae</taxon>
        <taxon>Streptomyces</taxon>
    </lineage>
</organism>
<keyword evidence="1" id="KW-1133">Transmembrane helix</keyword>
<evidence type="ECO:0008006" key="3">
    <source>
        <dbReference type="Google" id="ProtNLM"/>
    </source>
</evidence>
<evidence type="ECO:0000256" key="1">
    <source>
        <dbReference type="SAM" id="Phobius"/>
    </source>
</evidence>
<feature type="transmembrane region" description="Helical" evidence="1">
    <location>
        <begin position="12"/>
        <end position="36"/>
    </location>
</feature>
<evidence type="ECO:0000313" key="2">
    <source>
        <dbReference type="EMBL" id="NEC91914.1"/>
    </source>
</evidence>
<dbReference type="EMBL" id="JAAGLU010000052">
    <property type="protein sequence ID" value="NEC91914.1"/>
    <property type="molecule type" value="Genomic_DNA"/>
</dbReference>
<name>A0A6B3C687_9ACTN</name>
<dbReference type="RefSeq" id="WP_164323086.1">
    <property type="nucleotide sequence ID" value="NZ_JAAGLU010000052.1"/>
</dbReference>